<feature type="domain" description="HTH cro/C1-type" evidence="1">
    <location>
        <begin position="6"/>
        <end position="63"/>
    </location>
</feature>
<protein>
    <submittedName>
        <fullName evidence="2">Transcriptional regulator</fullName>
    </submittedName>
</protein>
<dbReference type="SMART" id="SM00530">
    <property type="entry name" value="HTH_XRE"/>
    <property type="match status" value="1"/>
</dbReference>
<accession>A0ABS4RWD3</accession>
<name>A0ABS4RWD3_PAEXY</name>
<dbReference type="Pfam" id="PF13443">
    <property type="entry name" value="HTH_26"/>
    <property type="match status" value="1"/>
</dbReference>
<dbReference type="SUPFAM" id="SSF47413">
    <property type="entry name" value="lambda repressor-like DNA-binding domains"/>
    <property type="match status" value="1"/>
</dbReference>
<reference evidence="2 3" key="1">
    <citation type="submission" date="2021-03" db="EMBL/GenBank/DDBJ databases">
        <title>Genomic Encyclopedia of Type Strains, Phase IV (KMG-IV): sequencing the most valuable type-strain genomes for metagenomic binning, comparative biology and taxonomic classification.</title>
        <authorList>
            <person name="Goeker M."/>
        </authorList>
    </citation>
    <scope>NUCLEOTIDE SEQUENCE [LARGE SCALE GENOMIC DNA]</scope>
    <source>
        <strain evidence="2 3">DSM 21292</strain>
    </source>
</reference>
<dbReference type="RefSeq" id="WP_211083597.1">
    <property type="nucleotide sequence ID" value="NZ_CBCSLC010000024.1"/>
</dbReference>
<proteinExistence type="predicted"/>
<comment type="caution">
    <text evidence="2">The sequence shown here is derived from an EMBL/GenBank/DDBJ whole genome shotgun (WGS) entry which is preliminary data.</text>
</comment>
<dbReference type="EMBL" id="JAGIKV010000014">
    <property type="protein sequence ID" value="MBP2247175.1"/>
    <property type="molecule type" value="Genomic_DNA"/>
</dbReference>
<dbReference type="InterPro" id="IPR001387">
    <property type="entry name" value="Cro/C1-type_HTH"/>
</dbReference>
<organism evidence="2 3">
    <name type="scientific">Paenibacillus xylanexedens</name>
    <dbReference type="NCBI Taxonomy" id="528191"/>
    <lineage>
        <taxon>Bacteria</taxon>
        <taxon>Bacillati</taxon>
        <taxon>Bacillota</taxon>
        <taxon>Bacilli</taxon>
        <taxon>Bacillales</taxon>
        <taxon>Paenibacillaceae</taxon>
        <taxon>Paenibacillus</taxon>
    </lineage>
</organism>
<dbReference type="Gene3D" id="1.10.260.40">
    <property type="entry name" value="lambda repressor-like DNA-binding domains"/>
    <property type="match status" value="1"/>
</dbReference>
<dbReference type="InterPro" id="IPR010982">
    <property type="entry name" value="Lambda_DNA-bd_dom_sf"/>
</dbReference>
<evidence type="ECO:0000259" key="1">
    <source>
        <dbReference type="PROSITE" id="PS50943"/>
    </source>
</evidence>
<dbReference type="Proteomes" id="UP000810207">
    <property type="component" value="Unassembled WGS sequence"/>
</dbReference>
<evidence type="ECO:0000313" key="2">
    <source>
        <dbReference type="EMBL" id="MBP2247175.1"/>
    </source>
</evidence>
<gene>
    <name evidence="2" type="ORF">J2Z28_003826</name>
</gene>
<dbReference type="CDD" id="cd00093">
    <property type="entry name" value="HTH_XRE"/>
    <property type="match status" value="1"/>
</dbReference>
<dbReference type="PROSITE" id="PS50943">
    <property type="entry name" value="HTH_CROC1"/>
    <property type="match status" value="1"/>
</dbReference>
<sequence>MIKSNLKNILDSRGNNISIRELARELDCQFETIRRFYNDSMERYPRDVIDKLCKYLGVTPGELIVYVEEE</sequence>
<keyword evidence="3" id="KW-1185">Reference proteome</keyword>
<evidence type="ECO:0000313" key="3">
    <source>
        <dbReference type="Proteomes" id="UP000810207"/>
    </source>
</evidence>